<dbReference type="NCBIfam" id="TIGR00115">
    <property type="entry name" value="tig"/>
    <property type="match status" value="1"/>
</dbReference>
<dbReference type="InterPro" id="IPR037041">
    <property type="entry name" value="Trigger_fac_C_sf"/>
</dbReference>
<dbReference type="PANTHER" id="PTHR30560">
    <property type="entry name" value="TRIGGER FACTOR CHAPERONE AND PEPTIDYL-PROLYL CIS/TRANS ISOMERASE"/>
    <property type="match status" value="1"/>
</dbReference>
<gene>
    <name evidence="2" type="primary">tig</name>
    <name evidence="2" type="ORF">G3O08_10820</name>
</gene>
<dbReference type="GO" id="GO:0015031">
    <property type="term" value="P:protein transport"/>
    <property type="evidence" value="ECO:0007669"/>
    <property type="project" value="InterPro"/>
</dbReference>
<name>A0A7K3WSE4_9FLAO</name>
<evidence type="ECO:0000313" key="3">
    <source>
        <dbReference type="Proteomes" id="UP000486602"/>
    </source>
</evidence>
<accession>A0A7K3WSE4</accession>
<dbReference type="GO" id="GO:0044183">
    <property type="term" value="F:protein folding chaperone"/>
    <property type="evidence" value="ECO:0007669"/>
    <property type="project" value="TreeGrafter"/>
</dbReference>
<dbReference type="GO" id="GO:0043022">
    <property type="term" value="F:ribosome binding"/>
    <property type="evidence" value="ECO:0007669"/>
    <property type="project" value="TreeGrafter"/>
</dbReference>
<organism evidence="2 3">
    <name type="scientific">Cryomorpha ignava</name>
    <dbReference type="NCBI Taxonomy" id="101383"/>
    <lineage>
        <taxon>Bacteria</taxon>
        <taxon>Pseudomonadati</taxon>
        <taxon>Bacteroidota</taxon>
        <taxon>Flavobacteriia</taxon>
        <taxon>Flavobacteriales</taxon>
        <taxon>Cryomorphaceae</taxon>
        <taxon>Cryomorpha</taxon>
    </lineage>
</organism>
<dbReference type="GO" id="GO:0043335">
    <property type="term" value="P:protein unfolding"/>
    <property type="evidence" value="ECO:0007669"/>
    <property type="project" value="TreeGrafter"/>
</dbReference>
<dbReference type="GO" id="GO:0051083">
    <property type="term" value="P:'de novo' cotranslational protein folding"/>
    <property type="evidence" value="ECO:0007669"/>
    <property type="project" value="TreeGrafter"/>
</dbReference>
<dbReference type="Gene3D" id="3.30.70.1050">
    <property type="entry name" value="Trigger factor ribosome-binding domain"/>
    <property type="match status" value="1"/>
</dbReference>
<feature type="domain" description="Trigger factor ribosome-binding bacterial" evidence="1">
    <location>
        <begin position="1"/>
        <end position="148"/>
    </location>
</feature>
<dbReference type="AlphaFoldDB" id="A0A7K3WSE4"/>
<comment type="caution">
    <text evidence="2">The sequence shown here is derived from an EMBL/GenBank/DDBJ whole genome shotgun (WGS) entry which is preliminary data.</text>
</comment>
<dbReference type="InterPro" id="IPR008881">
    <property type="entry name" value="Trigger_fac_ribosome-bd_bac"/>
</dbReference>
<keyword evidence="2" id="KW-0413">Isomerase</keyword>
<dbReference type="Pfam" id="PF05697">
    <property type="entry name" value="Trigger_N"/>
    <property type="match status" value="1"/>
</dbReference>
<dbReference type="InterPro" id="IPR027304">
    <property type="entry name" value="Trigger_fact/SurA_dom_sf"/>
</dbReference>
<sequence length="450" mass="52079">MNITEEKIDSQNALLKIKLEPNDYSAQYDSALKKYRQQITLPGFRAGKVPMGMVKQRYGRSLLVEELNKVLNENIQKYIKDKELQVLGSPIPSESHKEQGNWDNPADFEFVYELGLAPELKVEISKKDKFDFHTIKVEGKMLDEQINNVARRYGKMSEAMKAGANDMLVGDFVELDENDEIVPGGIMNQATVSLEFVDKAEQKKFLDKKAGDDVVVDPHKVSRGHDDLAKMLGVAHHDVHDINTNFKFMIREIKHLEPAVLNQEFFDKIFGEGEVKDEKEFREKITKDLEKGFVADSERLFKRDITNKLIADYNPSLPDAFLKKWIRMTNEKPVTAEEVENDYDQYQKSLQWQLIFNKLVENEAIKIKSDEVIERTKQLMISQYAQYGMPAPEEEELKQTALRVLSNQDESRKVYDMLYDEKLIAYIRENATVKEKPVTYDEFVEMANKA</sequence>
<dbReference type="SUPFAM" id="SSF109998">
    <property type="entry name" value="Triger factor/SurA peptide-binding domain-like"/>
    <property type="match status" value="1"/>
</dbReference>
<evidence type="ECO:0000259" key="1">
    <source>
        <dbReference type="Pfam" id="PF05697"/>
    </source>
</evidence>
<dbReference type="InterPro" id="IPR005215">
    <property type="entry name" value="Trig_fac"/>
</dbReference>
<proteinExistence type="predicted"/>
<dbReference type="GO" id="GO:0003755">
    <property type="term" value="F:peptidyl-prolyl cis-trans isomerase activity"/>
    <property type="evidence" value="ECO:0007669"/>
    <property type="project" value="UniProtKB-EC"/>
</dbReference>
<keyword evidence="3" id="KW-1185">Reference proteome</keyword>
<evidence type="ECO:0000313" key="2">
    <source>
        <dbReference type="EMBL" id="NEN23991.1"/>
    </source>
</evidence>
<reference evidence="2 3" key="1">
    <citation type="submission" date="2020-02" db="EMBL/GenBank/DDBJ databases">
        <title>Out from the shadows clarifying the taxonomy of the family Cryomorphaceae and related taxa by utilizing the GTDB taxonomic framework.</title>
        <authorList>
            <person name="Bowman J.P."/>
        </authorList>
    </citation>
    <scope>NUCLEOTIDE SEQUENCE [LARGE SCALE GENOMIC DNA]</scope>
    <source>
        <strain evidence="2 3">QSSC 1-22</strain>
    </source>
</reference>
<dbReference type="PANTHER" id="PTHR30560:SF3">
    <property type="entry name" value="TRIGGER FACTOR-LIKE PROTEIN TIG, CHLOROPLASTIC"/>
    <property type="match status" value="1"/>
</dbReference>
<dbReference type="Gene3D" id="1.10.3120.10">
    <property type="entry name" value="Trigger factor, C-terminal domain"/>
    <property type="match status" value="1"/>
</dbReference>
<dbReference type="SUPFAM" id="SSF102735">
    <property type="entry name" value="Trigger factor ribosome-binding domain"/>
    <property type="match status" value="1"/>
</dbReference>
<dbReference type="RefSeq" id="WP_163285385.1">
    <property type="nucleotide sequence ID" value="NZ_JAAGVY010000018.1"/>
</dbReference>
<dbReference type="InterPro" id="IPR036611">
    <property type="entry name" value="Trigger_fac_ribosome-bd_sf"/>
</dbReference>
<dbReference type="EMBL" id="JAAGVY010000018">
    <property type="protein sequence ID" value="NEN23991.1"/>
    <property type="molecule type" value="Genomic_DNA"/>
</dbReference>
<dbReference type="EC" id="5.2.1.8" evidence="2"/>
<protein>
    <submittedName>
        <fullName evidence="2">Trigger factor</fullName>
        <ecNumber evidence="2">5.2.1.8</ecNumber>
    </submittedName>
</protein>
<dbReference type="Proteomes" id="UP000486602">
    <property type="component" value="Unassembled WGS sequence"/>
</dbReference>
<dbReference type="PIRSF" id="PIRSF003095">
    <property type="entry name" value="Trigger_factor"/>
    <property type="match status" value="1"/>
</dbReference>